<evidence type="ECO:0000256" key="1">
    <source>
        <dbReference type="SAM" id="MobiDB-lite"/>
    </source>
</evidence>
<keyword evidence="3" id="KW-1185">Reference proteome</keyword>
<feature type="compositionally biased region" description="Polar residues" evidence="1">
    <location>
        <begin position="975"/>
        <end position="988"/>
    </location>
</feature>
<feature type="compositionally biased region" description="Low complexity" evidence="1">
    <location>
        <begin position="220"/>
        <end position="236"/>
    </location>
</feature>
<feature type="compositionally biased region" description="Low complexity" evidence="1">
    <location>
        <begin position="362"/>
        <end position="371"/>
    </location>
</feature>
<feature type="region of interest" description="Disordered" evidence="1">
    <location>
        <begin position="1751"/>
        <end position="1786"/>
    </location>
</feature>
<accession>A0A640KMC4</accession>
<reference evidence="2" key="1">
    <citation type="submission" date="2019-11" db="EMBL/GenBank/DDBJ databases">
        <title>Leishmania tarentolae CDS.</title>
        <authorList>
            <person name="Goto Y."/>
            <person name="Yamagishi J."/>
        </authorList>
    </citation>
    <scope>NUCLEOTIDE SEQUENCE [LARGE SCALE GENOMIC DNA]</scope>
    <source>
        <strain evidence="2">Parrot Tar II</strain>
    </source>
</reference>
<feature type="compositionally biased region" description="Polar residues" evidence="1">
    <location>
        <begin position="664"/>
        <end position="683"/>
    </location>
</feature>
<sequence length="1797" mass="192348">MPSAYVHEPDMRALVAITRCVAAMQHSEVQSCAALFSDAHDNLVRHSPTSHSRAAGEVEPMCCVSDARQPQRVNHRSSTMRRNGWPNIARRALAFEDSPSRAPLSFSKHAAHRECSAFFTSMKLAEEDIQIEEYVLGGSSDRGASDMRDRGDHDMQSAESRAYWSFGVLQQDNDLIKGGTDARGAYFSSFGAADASRASSHVPPSGTAERTAGQISTSVSQRQRQSPLSPSLWPQSDGAVDTSGLNVHRLRLNINAGIRSKSSRVSDSRHFTLSSTSMTKVKDASSIPRTDSASSVGGWCSTGGFDRAQKLYRRNSSQQALQRQSDFRDKDVSSRSMQWTASEAGEASRASPLENPVDDDSTTSLSPPSVTAAMARDGGSVASYHTEGFGSVVRSASTHSLPKTSRASVESRYSNFISSVERCSTSMRRDGHRYEAERAVKGSSGTKSLSHVAPAVTVTGTAGRYALEAKEHPADRQADVVSATILRATSDRMQRTTRTVFEKPPSVDCAPSSSTASSAPYLEGYTLLVESPPLRSTSALAVTASESSEVAFTSRFLRFSPPSAEAAAVDEARITRTSSSLKSTQKTESTITQYRDVPYTSASSSRASVLTPASMVTADKADECLVEALSTRLDVLSRLEATNGSAARRHYPPRLPLPPPPFESSPTADTQRVSASVQKSFSLHTGHEAERVCNKVEETPLEPRPLTGSPSYSIPSRRRSSLEGAADVPDVARRAAKSSLPAVAGTRDVVEPVQPMTDTETRREPSASAGRLGSGDEILHGRLERHHVAPQPQVIDAADEPPTEVSGIKGDVPREANVLTASDTSRHFSREVSEECQNQEGQQKRQLWHRYLRYVSPVTVPGSSPPSRDGVAAAATHHRQRGVPPSTPLDASTATLLPVLAQRGHCSSFLYGSTDGNASACSLPSDARRGVQGAAGRAGSGCGHGFPASSKYEAEKVDHREAATVALGAPEHSQRTSPSSSHVANTSLGRGEEDRVSYRIHSGSGLRASAVGGEDFDNNNHTNGTTVHRPGRYHGDSDSTTRNRVTADAVTCHTPFDSPHSTRSSFDWVADDYAAQQRRQRYASDGEPFTAVPLSIDTVLTRSPSALAVLAVNERSIRRRCVMDSQTLKTPSRPSGAVRAEDLDRSDPALSVQSADSSTGNFQVLRCTSFNSKTQSPTFQHSLCTPVLGSPLTEGSDIPCMNSLASMERTPPTRSVSSAAALEGSVTECGAPVMSTFFADGHVVAAIPAAAAARKVTMGRHRDVANDAPATQGAALREDEKSKVHAQLHNVESDSDTVPNWSLERSTALGSQHPDKLYSVAQSTVHTSEDAGAREIHTTPSTFTEVRNLVTACSQCIPLESRLHSNSVSRARPTHTCHVASASVSRGKREAYTDSSANLDTGTEGGSSDDGVEDNLDVPPTLGDRCAACPVPAPSIDGGNVYASASSAPKLPPPPREFLQEVQQQVHRERETSLLSISSAGVDNTKDTVTALKAMSITRGTKGYRGEAEEGSRYRVAPGLSSSILSVEATSSPRTSLCFQSVPHLSDRQVEKHESDDVLETCRQRLQQSQLNQDDSVQPQTLHRVLSSDLFDSESCPRWGSVNTQPYDTEGSHSRGDMQDGFEAEPNTMVNTGGGGDKNRGEFASSAPSSRLSSKDSIQANSVIETAMTESRDGLPSSYSSTDAAPPTMPECRAPEPWKRTRLSIPAVLSKSLMESGASRPQFTNELRYSAASPFTGERVAVVSQQAGVYPRRPRAMEAPGDNADSVAGADDLEAEEDGDEDGGYCSYGYEGDLIYV</sequence>
<feature type="region of interest" description="Disordered" evidence="1">
    <location>
        <begin position="313"/>
        <end position="373"/>
    </location>
</feature>
<protein>
    <submittedName>
        <fullName evidence="2">Uncharacterized protein</fullName>
    </submittedName>
</protein>
<feature type="compositionally biased region" description="Polar residues" evidence="1">
    <location>
        <begin position="314"/>
        <end position="324"/>
    </location>
</feature>
<feature type="region of interest" description="Disordered" evidence="1">
    <location>
        <begin position="1125"/>
        <end position="1155"/>
    </location>
</feature>
<dbReference type="OrthoDB" id="267710at2759"/>
<feature type="region of interest" description="Disordered" evidence="1">
    <location>
        <begin position="1009"/>
        <end position="1041"/>
    </location>
</feature>
<feature type="compositionally biased region" description="Basic and acidic residues" evidence="1">
    <location>
        <begin position="685"/>
        <end position="698"/>
    </location>
</feature>
<feature type="compositionally biased region" description="Pro residues" evidence="1">
    <location>
        <begin position="653"/>
        <end position="663"/>
    </location>
</feature>
<feature type="region of interest" description="Disordered" evidence="1">
    <location>
        <begin position="196"/>
        <end position="240"/>
    </location>
</feature>
<dbReference type="Proteomes" id="UP000419144">
    <property type="component" value="Unassembled WGS sequence"/>
</dbReference>
<feature type="region of interest" description="Disordered" evidence="1">
    <location>
        <begin position="567"/>
        <end position="590"/>
    </location>
</feature>
<feature type="compositionally biased region" description="Low complexity" evidence="1">
    <location>
        <begin position="1645"/>
        <end position="1657"/>
    </location>
</feature>
<feature type="region of interest" description="Disordered" evidence="1">
    <location>
        <begin position="1595"/>
        <end position="1695"/>
    </location>
</feature>
<feature type="region of interest" description="Disordered" evidence="1">
    <location>
        <begin position="276"/>
        <end position="299"/>
    </location>
</feature>
<gene>
    <name evidence="2" type="ORF">LtaPh_2914100</name>
</gene>
<evidence type="ECO:0000313" key="3">
    <source>
        <dbReference type="Proteomes" id="UP000419144"/>
    </source>
</evidence>
<comment type="caution">
    <text evidence="2">The sequence shown here is derived from an EMBL/GenBank/DDBJ whole genome shotgun (WGS) entry which is preliminary data.</text>
</comment>
<feature type="compositionally biased region" description="Polar residues" evidence="1">
    <location>
        <begin position="575"/>
        <end position="590"/>
    </location>
</feature>
<dbReference type="EMBL" id="BLBS01000041">
    <property type="protein sequence ID" value="GET90411.1"/>
    <property type="molecule type" value="Genomic_DNA"/>
</dbReference>
<name>A0A640KMC4_LEITA</name>
<feature type="region of interest" description="Disordered" evidence="1">
    <location>
        <begin position="859"/>
        <end position="889"/>
    </location>
</feature>
<feature type="region of interest" description="Disordered" evidence="1">
    <location>
        <begin position="644"/>
        <end position="774"/>
    </location>
</feature>
<evidence type="ECO:0000313" key="2">
    <source>
        <dbReference type="EMBL" id="GET90411.1"/>
    </source>
</evidence>
<proteinExistence type="predicted"/>
<feature type="region of interest" description="Disordered" evidence="1">
    <location>
        <begin position="1381"/>
        <end position="1415"/>
    </location>
</feature>
<organism evidence="2 3">
    <name type="scientific">Leishmania tarentolae</name>
    <name type="common">Sauroleishmania tarentolae</name>
    <dbReference type="NCBI Taxonomy" id="5689"/>
    <lineage>
        <taxon>Eukaryota</taxon>
        <taxon>Discoba</taxon>
        <taxon>Euglenozoa</taxon>
        <taxon>Kinetoplastea</taxon>
        <taxon>Metakinetoplastina</taxon>
        <taxon>Trypanosomatida</taxon>
        <taxon>Trypanosomatidae</taxon>
        <taxon>Leishmaniinae</taxon>
        <taxon>Leishmania</taxon>
        <taxon>lizard Leishmania</taxon>
    </lineage>
</organism>
<feature type="compositionally biased region" description="Acidic residues" evidence="1">
    <location>
        <begin position="1771"/>
        <end position="1783"/>
    </location>
</feature>
<dbReference type="VEuPathDB" id="TriTrypDB:LtaPh_2914100"/>
<feature type="region of interest" description="Disordered" evidence="1">
    <location>
        <begin position="968"/>
        <end position="993"/>
    </location>
</feature>